<dbReference type="AlphaFoldDB" id="A0A0D0D724"/>
<keyword evidence="2" id="KW-1185">Reference proteome</keyword>
<evidence type="ECO:0000313" key="2">
    <source>
        <dbReference type="Proteomes" id="UP000054538"/>
    </source>
</evidence>
<name>A0A0D0D724_9AGAM</name>
<organism evidence="1 2">
    <name type="scientific">Paxillus rubicundulus Ve08.2h10</name>
    <dbReference type="NCBI Taxonomy" id="930991"/>
    <lineage>
        <taxon>Eukaryota</taxon>
        <taxon>Fungi</taxon>
        <taxon>Dikarya</taxon>
        <taxon>Basidiomycota</taxon>
        <taxon>Agaricomycotina</taxon>
        <taxon>Agaricomycetes</taxon>
        <taxon>Agaricomycetidae</taxon>
        <taxon>Boletales</taxon>
        <taxon>Paxilineae</taxon>
        <taxon>Paxillaceae</taxon>
        <taxon>Paxillus</taxon>
    </lineage>
</organism>
<protein>
    <submittedName>
        <fullName evidence="1">Uncharacterized protein</fullName>
    </submittedName>
</protein>
<reference evidence="2" key="2">
    <citation type="submission" date="2015-01" db="EMBL/GenBank/DDBJ databases">
        <title>Evolutionary Origins and Diversification of the Mycorrhizal Mutualists.</title>
        <authorList>
            <consortium name="DOE Joint Genome Institute"/>
            <consortium name="Mycorrhizal Genomics Consortium"/>
            <person name="Kohler A."/>
            <person name="Kuo A."/>
            <person name="Nagy L.G."/>
            <person name="Floudas D."/>
            <person name="Copeland A."/>
            <person name="Barry K.W."/>
            <person name="Cichocki N."/>
            <person name="Veneault-Fourrey C."/>
            <person name="LaButti K."/>
            <person name="Lindquist E.A."/>
            <person name="Lipzen A."/>
            <person name="Lundell T."/>
            <person name="Morin E."/>
            <person name="Murat C."/>
            <person name="Riley R."/>
            <person name="Ohm R."/>
            <person name="Sun H."/>
            <person name="Tunlid A."/>
            <person name="Henrissat B."/>
            <person name="Grigoriev I.V."/>
            <person name="Hibbett D.S."/>
            <person name="Martin F."/>
        </authorList>
    </citation>
    <scope>NUCLEOTIDE SEQUENCE [LARGE SCALE GENOMIC DNA]</scope>
    <source>
        <strain evidence="2">Ve08.2h10</strain>
    </source>
</reference>
<dbReference type="EMBL" id="KN826282">
    <property type="protein sequence ID" value="KIK79441.1"/>
    <property type="molecule type" value="Genomic_DNA"/>
</dbReference>
<reference evidence="1 2" key="1">
    <citation type="submission" date="2014-04" db="EMBL/GenBank/DDBJ databases">
        <authorList>
            <consortium name="DOE Joint Genome Institute"/>
            <person name="Kuo A."/>
            <person name="Kohler A."/>
            <person name="Jargeat P."/>
            <person name="Nagy L.G."/>
            <person name="Floudas D."/>
            <person name="Copeland A."/>
            <person name="Barry K.W."/>
            <person name="Cichocki N."/>
            <person name="Veneault-Fourrey C."/>
            <person name="LaButti K."/>
            <person name="Lindquist E.A."/>
            <person name="Lipzen A."/>
            <person name="Lundell T."/>
            <person name="Morin E."/>
            <person name="Murat C."/>
            <person name="Sun H."/>
            <person name="Tunlid A."/>
            <person name="Henrissat B."/>
            <person name="Grigoriev I.V."/>
            <person name="Hibbett D.S."/>
            <person name="Martin F."/>
            <person name="Nordberg H.P."/>
            <person name="Cantor M.N."/>
            <person name="Hua S.X."/>
        </authorList>
    </citation>
    <scope>NUCLEOTIDE SEQUENCE [LARGE SCALE GENOMIC DNA]</scope>
    <source>
        <strain evidence="1 2">Ve08.2h10</strain>
    </source>
</reference>
<evidence type="ECO:0000313" key="1">
    <source>
        <dbReference type="EMBL" id="KIK79441.1"/>
    </source>
</evidence>
<gene>
    <name evidence="1" type="ORF">PAXRUDRAFT_834098</name>
</gene>
<sequence>MTQMDSRRCGDECTKFAPNLRPICARNITSYHLSTGSSAIGDFIVNDITSLSG</sequence>
<dbReference type="Proteomes" id="UP000054538">
    <property type="component" value="Unassembled WGS sequence"/>
</dbReference>
<accession>A0A0D0D724</accession>
<dbReference type="HOGENOM" id="CLU_3069332_0_0_1"/>
<dbReference type="InParanoid" id="A0A0D0D724"/>
<proteinExistence type="predicted"/>